<evidence type="ECO:0000259" key="8">
    <source>
        <dbReference type="PROSITE" id="PS50157"/>
    </source>
</evidence>
<dbReference type="Proteomes" id="UP000094801">
    <property type="component" value="Unassembled WGS sequence"/>
</dbReference>
<keyword evidence="5" id="KW-0862">Zinc</keyword>
<gene>
    <name evidence="9" type="ORF">CANARDRAFT_188793</name>
</gene>
<evidence type="ECO:0000256" key="5">
    <source>
        <dbReference type="ARBA" id="ARBA00022833"/>
    </source>
</evidence>
<evidence type="ECO:0000256" key="1">
    <source>
        <dbReference type="ARBA" id="ARBA00004123"/>
    </source>
</evidence>
<dbReference type="PROSITE" id="PS50157">
    <property type="entry name" value="ZINC_FINGER_C2H2_2"/>
    <property type="match status" value="2"/>
</dbReference>
<dbReference type="GO" id="GO:0008270">
    <property type="term" value="F:zinc ion binding"/>
    <property type="evidence" value="ECO:0007669"/>
    <property type="project" value="UniProtKB-KW"/>
</dbReference>
<name>A0A1E4T7L6_9ASCO</name>
<evidence type="ECO:0000256" key="7">
    <source>
        <dbReference type="PROSITE-ProRule" id="PRU00042"/>
    </source>
</evidence>
<comment type="subcellular location">
    <subcellularLocation>
        <location evidence="1">Nucleus</location>
    </subcellularLocation>
</comment>
<evidence type="ECO:0000256" key="4">
    <source>
        <dbReference type="ARBA" id="ARBA00022771"/>
    </source>
</evidence>
<dbReference type="STRING" id="983967.A0A1E4T7L6"/>
<protein>
    <recommendedName>
        <fullName evidence="8">C2H2-type domain-containing protein</fullName>
    </recommendedName>
</protein>
<dbReference type="PANTHER" id="PTHR24394">
    <property type="entry name" value="ZINC FINGER PROTEIN"/>
    <property type="match status" value="1"/>
</dbReference>
<accession>A0A1E4T7L6</accession>
<dbReference type="FunFam" id="3.30.160.60:FF:000110">
    <property type="entry name" value="Zinc finger protein-like"/>
    <property type="match status" value="1"/>
</dbReference>
<evidence type="ECO:0000256" key="2">
    <source>
        <dbReference type="ARBA" id="ARBA00022723"/>
    </source>
</evidence>
<dbReference type="EMBL" id="KV453847">
    <property type="protein sequence ID" value="ODV87733.1"/>
    <property type="molecule type" value="Genomic_DNA"/>
</dbReference>
<dbReference type="SMART" id="SM00355">
    <property type="entry name" value="ZnF_C2H2"/>
    <property type="match status" value="2"/>
</dbReference>
<evidence type="ECO:0000256" key="3">
    <source>
        <dbReference type="ARBA" id="ARBA00022737"/>
    </source>
</evidence>
<keyword evidence="10" id="KW-1185">Reference proteome</keyword>
<feature type="domain" description="C2H2-type" evidence="8">
    <location>
        <begin position="29"/>
        <end position="56"/>
    </location>
</feature>
<dbReference type="GO" id="GO:0005634">
    <property type="term" value="C:nucleus"/>
    <property type="evidence" value="ECO:0007669"/>
    <property type="project" value="UniProtKB-SubCell"/>
</dbReference>
<dbReference type="PANTHER" id="PTHR24394:SF29">
    <property type="entry name" value="MYONEURIN"/>
    <property type="match status" value="1"/>
</dbReference>
<dbReference type="PROSITE" id="PS00028">
    <property type="entry name" value="ZINC_FINGER_C2H2_1"/>
    <property type="match status" value="2"/>
</dbReference>
<sequence length="136" mass="15814">YPCDLCNKVFYKPYNLKSHQKTHSTEKPFPCKHCNKPFARSHDRRRHERLHEDEKKFKCGGLLSDGTTKWGCNRKFARADALGRHFRTDTGFVCIKPLMMDFKEMEKKEDQDVGSMMDVSLNPSSALETETLINSI</sequence>
<evidence type="ECO:0000313" key="9">
    <source>
        <dbReference type="EMBL" id="ODV87733.1"/>
    </source>
</evidence>
<evidence type="ECO:0000313" key="10">
    <source>
        <dbReference type="Proteomes" id="UP000094801"/>
    </source>
</evidence>
<proteinExistence type="predicted"/>
<evidence type="ECO:0000256" key="6">
    <source>
        <dbReference type="ARBA" id="ARBA00023242"/>
    </source>
</evidence>
<dbReference type="AlphaFoldDB" id="A0A1E4T7L6"/>
<feature type="non-terminal residue" evidence="9">
    <location>
        <position position="1"/>
    </location>
</feature>
<dbReference type="SUPFAM" id="SSF57667">
    <property type="entry name" value="beta-beta-alpha zinc fingers"/>
    <property type="match status" value="2"/>
</dbReference>
<dbReference type="GO" id="GO:0000981">
    <property type="term" value="F:DNA-binding transcription factor activity, RNA polymerase II-specific"/>
    <property type="evidence" value="ECO:0007669"/>
    <property type="project" value="TreeGrafter"/>
</dbReference>
<keyword evidence="6" id="KW-0539">Nucleus</keyword>
<keyword evidence="3" id="KW-0677">Repeat</keyword>
<keyword evidence="2" id="KW-0479">Metal-binding</keyword>
<dbReference type="Gene3D" id="3.30.160.60">
    <property type="entry name" value="Classic Zinc Finger"/>
    <property type="match status" value="3"/>
</dbReference>
<dbReference type="OrthoDB" id="8117402at2759"/>
<feature type="domain" description="C2H2-type" evidence="8">
    <location>
        <begin position="1"/>
        <end position="28"/>
    </location>
</feature>
<organism evidence="9 10">
    <name type="scientific">[Candida] arabinofermentans NRRL YB-2248</name>
    <dbReference type="NCBI Taxonomy" id="983967"/>
    <lineage>
        <taxon>Eukaryota</taxon>
        <taxon>Fungi</taxon>
        <taxon>Dikarya</taxon>
        <taxon>Ascomycota</taxon>
        <taxon>Saccharomycotina</taxon>
        <taxon>Pichiomycetes</taxon>
        <taxon>Pichiales</taxon>
        <taxon>Pichiaceae</taxon>
        <taxon>Ogataea</taxon>
        <taxon>Ogataea/Candida clade</taxon>
    </lineage>
</organism>
<reference evidence="10" key="1">
    <citation type="submission" date="2016-04" db="EMBL/GenBank/DDBJ databases">
        <title>Comparative genomics of biotechnologically important yeasts.</title>
        <authorList>
            <consortium name="DOE Joint Genome Institute"/>
            <person name="Riley R."/>
            <person name="Haridas S."/>
            <person name="Wolfe K.H."/>
            <person name="Lopes M.R."/>
            <person name="Hittinger C.T."/>
            <person name="Goker M."/>
            <person name="Salamov A."/>
            <person name="Wisecaver J."/>
            <person name="Long T.M."/>
            <person name="Aerts A.L."/>
            <person name="Barry K."/>
            <person name="Choi C."/>
            <person name="Clum A."/>
            <person name="Coughlan A.Y."/>
            <person name="Deshpande S."/>
            <person name="Douglass A.P."/>
            <person name="Hanson S.J."/>
            <person name="Klenk H.-P."/>
            <person name="Labutti K."/>
            <person name="Lapidus A."/>
            <person name="Lindquist E."/>
            <person name="Lipzen A."/>
            <person name="Meier-Kolthoff J.P."/>
            <person name="Ohm R.A."/>
            <person name="Otillar R.P."/>
            <person name="Pangilinan J."/>
            <person name="Peng Y."/>
            <person name="Rokas A."/>
            <person name="Rosa C.A."/>
            <person name="Scheuner C."/>
            <person name="Sibirny A.A."/>
            <person name="Slot J.C."/>
            <person name="Stielow J.B."/>
            <person name="Sun H."/>
            <person name="Kurtzman C.P."/>
            <person name="Blackwell M."/>
            <person name="Grigoriev I.V."/>
            <person name="Jeffries T.W."/>
        </authorList>
    </citation>
    <scope>NUCLEOTIDE SEQUENCE [LARGE SCALE GENOMIC DNA]</scope>
    <source>
        <strain evidence="10">NRRL YB-2248</strain>
    </source>
</reference>
<dbReference type="Pfam" id="PF00096">
    <property type="entry name" value="zf-C2H2"/>
    <property type="match status" value="2"/>
</dbReference>
<dbReference type="InterPro" id="IPR036236">
    <property type="entry name" value="Znf_C2H2_sf"/>
</dbReference>
<dbReference type="InterPro" id="IPR013087">
    <property type="entry name" value="Znf_C2H2_type"/>
</dbReference>
<feature type="non-terminal residue" evidence="9">
    <location>
        <position position="136"/>
    </location>
</feature>
<keyword evidence="4 7" id="KW-0863">Zinc-finger</keyword>